<feature type="binding site" evidence="7">
    <location>
        <position position="89"/>
    </location>
    <ligand>
        <name>[2Fe-2S] cluster</name>
        <dbReference type="ChEBI" id="CHEBI:190135"/>
    </ligand>
</feature>
<dbReference type="PANTHER" id="PTHR10371">
    <property type="entry name" value="NADH DEHYDROGENASE UBIQUINONE FLAVOPROTEIN 2, MITOCHONDRIAL"/>
    <property type="match status" value="1"/>
</dbReference>
<protein>
    <recommendedName>
        <fullName evidence="10">NAD(P)H-dependent oxidoreductase subunit E</fullName>
    </recommendedName>
</protein>
<dbReference type="GO" id="GO:0003954">
    <property type="term" value="F:NADH dehydrogenase activity"/>
    <property type="evidence" value="ECO:0007669"/>
    <property type="project" value="TreeGrafter"/>
</dbReference>
<keyword evidence="5 7" id="KW-0411">Iron-sulfur</keyword>
<organism evidence="8 9">
    <name type="scientific">Leptolinea tardivitalis</name>
    <dbReference type="NCBI Taxonomy" id="229920"/>
    <lineage>
        <taxon>Bacteria</taxon>
        <taxon>Bacillati</taxon>
        <taxon>Chloroflexota</taxon>
        <taxon>Anaerolineae</taxon>
        <taxon>Anaerolineales</taxon>
        <taxon>Anaerolineaceae</taxon>
        <taxon>Leptolinea</taxon>
    </lineage>
</organism>
<evidence type="ECO:0000256" key="1">
    <source>
        <dbReference type="ARBA" id="ARBA00010643"/>
    </source>
</evidence>
<dbReference type="InterPro" id="IPR042128">
    <property type="entry name" value="NuoE_dom"/>
</dbReference>
<dbReference type="CDD" id="cd03064">
    <property type="entry name" value="TRX_Fd_NuoE"/>
    <property type="match status" value="1"/>
</dbReference>
<accession>A0A0P6WWV7</accession>
<dbReference type="Proteomes" id="UP000050430">
    <property type="component" value="Unassembled WGS sequence"/>
</dbReference>
<evidence type="ECO:0000256" key="6">
    <source>
        <dbReference type="ARBA" id="ARBA00034078"/>
    </source>
</evidence>
<dbReference type="EMBL" id="LGCK01000014">
    <property type="protein sequence ID" value="KPL70599.1"/>
    <property type="molecule type" value="Genomic_DNA"/>
</dbReference>
<evidence type="ECO:0000256" key="7">
    <source>
        <dbReference type="PIRSR" id="PIRSR000216-1"/>
    </source>
</evidence>
<dbReference type="Pfam" id="PF01257">
    <property type="entry name" value="2Fe-2S_thioredx"/>
    <property type="match status" value="1"/>
</dbReference>
<keyword evidence="2 7" id="KW-0001">2Fe-2S</keyword>
<evidence type="ECO:0000313" key="8">
    <source>
        <dbReference type="EMBL" id="KPL70599.1"/>
    </source>
</evidence>
<comment type="caution">
    <text evidence="8">The sequence shown here is derived from an EMBL/GenBank/DDBJ whole genome shotgun (WGS) entry which is preliminary data.</text>
</comment>
<comment type="cofactor">
    <cofactor evidence="6">
        <name>[2Fe-2S] cluster</name>
        <dbReference type="ChEBI" id="CHEBI:190135"/>
    </cofactor>
</comment>
<gene>
    <name evidence="8" type="ORF">ADM99_15935</name>
</gene>
<evidence type="ECO:0000313" key="9">
    <source>
        <dbReference type="Proteomes" id="UP000050430"/>
    </source>
</evidence>
<dbReference type="STRING" id="229920.ADM99_15935"/>
<name>A0A0P6WWV7_9CHLR</name>
<feature type="binding site" evidence="7">
    <location>
        <position position="129"/>
    </location>
    <ligand>
        <name>[2Fe-2S] cluster</name>
        <dbReference type="ChEBI" id="CHEBI:190135"/>
    </ligand>
</feature>
<dbReference type="PIRSF" id="PIRSF000216">
    <property type="entry name" value="NADH_DH_24kDa"/>
    <property type="match status" value="1"/>
</dbReference>
<dbReference type="Gene3D" id="3.40.30.10">
    <property type="entry name" value="Glutaredoxin"/>
    <property type="match status" value="1"/>
</dbReference>
<dbReference type="InterPro" id="IPR002023">
    <property type="entry name" value="NuoE-like"/>
</dbReference>
<dbReference type="InterPro" id="IPR041921">
    <property type="entry name" value="NuoE_N"/>
</dbReference>
<comment type="similarity">
    <text evidence="1">Belongs to the complex I 24 kDa subunit family.</text>
</comment>
<reference evidence="8 9" key="1">
    <citation type="submission" date="2015-07" db="EMBL/GenBank/DDBJ databases">
        <title>Genome sequence of Leptolinea tardivitalis DSM 16556.</title>
        <authorList>
            <person name="Hemp J."/>
            <person name="Ward L.M."/>
            <person name="Pace L.A."/>
            <person name="Fischer W.W."/>
        </authorList>
    </citation>
    <scope>NUCLEOTIDE SEQUENCE [LARGE SCALE GENOMIC DNA]</scope>
    <source>
        <strain evidence="8 9">YMTK-2</strain>
    </source>
</reference>
<dbReference type="SUPFAM" id="SSF52833">
    <property type="entry name" value="Thioredoxin-like"/>
    <property type="match status" value="1"/>
</dbReference>
<evidence type="ECO:0000256" key="3">
    <source>
        <dbReference type="ARBA" id="ARBA00022723"/>
    </source>
</evidence>
<dbReference type="AlphaFoldDB" id="A0A0P6WWV7"/>
<dbReference type="NCBIfam" id="TIGR01958">
    <property type="entry name" value="nuoE_fam"/>
    <property type="match status" value="1"/>
</dbReference>
<keyword evidence="3 7" id="KW-0479">Metal-binding</keyword>
<keyword evidence="9" id="KW-1185">Reference proteome</keyword>
<evidence type="ECO:0000256" key="4">
    <source>
        <dbReference type="ARBA" id="ARBA00023004"/>
    </source>
</evidence>
<evidence type="ECO:0008006" key="10">
    <source>
        <dbReference type="Google" id="ProtNLM"/>
    </source>
</evidence>
<dbReference type="FunFam" id="1.10.10.1590:FF:000001">
    <property type="entry name" value="NADH-quinone oxidoreductase subunit E"/>
    <property type="match status" value="1"/>
</dbReference>
<dbReference type="GO" id="GO:0051537">
    <property type="term" value="F:2 iron, 2 sulfur cluster binding"/>
    <property type="evidence" value="ECO:0007669"/>
    <property type="project" value="UniProtKB-KW"/>
</dbReference>
<dbReference type="RefSeq" id="WP_062422504.1">
    <property type="nucleotide sequence ID" value="NZ_BBYA01000010.1"/>
</dbReference>
<proteinExistence type="inferred from homology"/>
<evidence type="ECO:0000256" key="2">
    <source>
        <dbReference type="ARBA" id="ARBA00022714"/>
    </source>
</evidence>
<dbReference type="Gene3D" id="1.10.10.1590">
    <property type="entry name" value="NADH-quinone oxidoreductase subunit E"/>
    <property type="match status" value="1"/>
</dbReference>
<feature type="binding site" evidence="7">
    <location>
        <position position="84"/>
    </location>
    <ligand>
        <name>[2Fe-2S] cluster</name>
        <dbReference type="ChEBI" id="CHEBI:190135"/>
    </ligand>
</feature>
<dbReference type="PANTHER" id="PTHR10371:SF3">
    <property type="entry name" value="NADH DEHYDROGENASE [UBIQUINONE] FLAVOPROTEIN 2, MITOCHONDRIAL"/>
    <property type="match status" value="1"/>
</dbReference>
<comment type="cofactor">
    <cofactor evidence="7">
        <name>[2Fe-2S] cluster</name>
        <dbReference type="ChEBI" id="CHEBI:190135"/>
    </cofactor>
    <text evidence="7">Binds 1 [2Fe-2S] cluster.</text>
</comment>
<evidence type="ECO:0000256" key="5">
    <source>
        <dbReference type="ARBA" id="ARBA00023014"/>
    </source>
</evidence>
<dbReference type="GO" id="GO:0046872">
    <property type="term" value="F:metal ion binding"/>
    <property type="evidence" value="ECO:0007669"/>
    <property type="project" value="UniProtKB-KW"/>
</dbReference>
<dbReference type="InterPro" id="IPR036249">
    <property type="entry name" value="Thioredoxin-like_sf"/>
</dbReference>
<keyword evidence="4 7" id="KW-0408">Iron</keyword>
<feature type="binding site" evidence="7">
    <location>
        <position position="125"/>
    </location>
    <ligand>
        <name>[2Fe-2S] cluster</name>
        <dbReference type="ChEBI" id="CHEBI:190135"/>
    </ligand>
</feature>
<dbReference type="OrthoDB" id="9807941at2"/>
<sequence>MNEFFVQNTEAIQKILSAYPAGNKRPAVMPLLYLAQRTNGFIQKKTLDEIAEILEITPTEVASIVGFYTLYHDEPGGRYHLQVCTDLPCALRGADRFLQDLCDNLGIKVGETTADGLITIEEVKCLAGCHHAPLFQVQGDGDISYHEDQTVDAAMQLIAELKKKAAEREGTNA</sequence>